<dbReference type="InterPro" id="IPR011701">
    <property type="entry name" value="MFS"/>
</dbReference>
<keyword evidence="4 9" id="KW-0812">Transmembrane</keyword>
<feature type="transmembrane region" description="Helical" evidence="9">
    <location>
        <begin position="495"/>
        <end position="517"/>
    </location>
</feature>
<feature type="transmembrane region" description="Helical" evidence="9">
    <location>
        <begin position="687"/>
        <end position="708"/>
    </location>
</feature>
<dbReference type="InterPro" id="IPR026992">
    <property type="entry name" value="DIOX_N"/>
</dbReference>
<evidence type="ECO:0000256" key="9">
    <source>
        <dbReference type="SAM" id="Phobius"/>
    </source>
</evidence>
<dbReference type="InterPro" id="IPR027443">
    <property type="entry name" value="IPNS-like_sf"/>
</dbReference>
<dbReference type="GO" id="GO:0005886">
    <property type="term" value="C:plasma membrane"/>
    <property type="evidence" value="ECO:0007669"/>
    <property type="project" value="TreeGrafter"/>
</dbReference>
<dbReference type="EMBL" id="WVTA01000005">
    <property type="protein sequence ID" value="KAK3209709.1"/>
    <property type="molecule type" value="Genomic_DNA"/>
</dbReference>
<evidence type="ECO:0000256" key="6">
    <source>
        <dbReference type="ARBA" id="ARBA00023065"/>
    </source>
</evidence>
<feature type="domain" description="Fe2OG dioxygenase" evidence="10">
    <location>
        <begin position="182"/>
        <end position="301"/>
    </location>
</feature>
<feature type="transmembrane region" description="Helical" evidence="9">
    <location>
        <begin position="752"/>
        <end position="771"/>
    </location>
</feature>
<feature type="transmembrane region" description="Helical" evidence="9">
    <location>
        <begin position="401"/>
        <end position="420"/>
    </location>
</feature>
<dbReference type="GO" id="GO:0044283">
    <property type="term" value="P:small molecule biosynthetic process"/>
    <property type="evidence" value="ECO:0007669"/>
    <property type="project" value="UniProtKB-ARBA"/>
</dbReference>
<dbReference type="AlphaFoldDB" id="A0AAN6M271"/>
<dbReference type="PROSITE" id="PS51471">
    <property type="entry name" value="FE2OG_OXY"/>
    <property type="match status" value="1"/>
</dbReference>
<dbReference type="GO" id="GO:0005768">
    <property type="term" value="C:endosome"/>
    <property type="evidence" value="ECO:0007669"/>
    <property type="project" value="TreeGrafter"/>
</dbReference>
<gene>
    <name evidence="11" type="ORF">GRF29_44g439023</name>
</gene>
<dbReference type="PANTHER" id="PTHR23501">
    <property type="entry name" value="MAJOR FACILITATOR SUPERFAMILY"/>
    <property type="match status" value="1"/>
</dbReference>
<accession>A0AAN6M271</accession>
<keyword evidence="3" id="KW-0813">Transport</keyword>
<comment type="similarity">
    <text evidence="2">Belongs to the major facilitator superfamily.</text>
</comment>
<organism evidence="11 12">
    <name type="scientific">Pseudopithomyces chartarum</name>
    <dbReference type="NCBI Taxonomy" id="1892770"/>
    <lineage>
        <taxon>Eukaryota</taxon>
        <taxon>Fungi</taxon>
        <taxon>Dikarya</taxon>
        <taxon>Ascomycota</taxon>
        <taxon>Pezizomycotina</taxon>
        <taxon>Dothideomycetes</taxon>
        <taxon>Pleosporomycetidae</taxon>
        <taxon>Pleosporales</taxon>
        <taxon>Massarineae</taxon>
        <taxon>Didymosphaeriaceae</taxon>
        <taxon>Pseudopithomyces</taxon>
    </lineage>
</organism>
<dbReference type="Gene3D" id="2.60.120.330">
    <property type="entry name" value="B-lactam Antibiotic, Isopenicillin N Synthase, Chain"/>
    <property type="match status" value="1"/>
</dbReference>
<feature type="transmembrane region" description="Helical" evidence="9">
    <location>
        <begin position="529"/>
        <end position="546"/>
    </location>
</feature>
<dbReference type="PANTHER" id="PTHR23501:SF92">
    <property type="entry name" value="GLUTATHIONE EXCHANGER 1-RELATED"/>
    <property type="match status" value="1"/>
</dbReference>
<dbReference type="Pfam" id="PF14226">
    <property type="entry name" value="DIOX_N"/>
    <property type="match status" value="1"/>
</dbReference>
<evidence type="ECO:0000256" key="1">
    <source>
        <dbReference type="ARBA" id="ARBA00004127"/>
    </source>
</evidence>
<dbReference type="SUPFAM" id="SSF103473">
    <property type="entry name" value="MFS general substrate transporter"/>
    <property type="match status" value="1"/>
</dbReference>
<dbReference type="FunFam" id="1.20.1250.20:FF:000197">
    <property type="entry name" value="Siderophore iron transporter 1"/>
    <property type="match status" value="1"/>
</dbReference>
<feature type="transmembrane region" description="Helical" evidence="9">
    <location>
        <begin position="783"/>
        <end position="801"/>
    </location>
</feature>
<feature type="transmembrane region" description="Helical" evidence="9">
    <location>
        <begin position="728"/>
        <end position="745"/>
    </location>
</feature>
<dbReference type="Pfam" id="PF07690">
    <property type="entry name" value="MFS_1"/>
    <property type="match status" value="1"/>
</dbReference>
<reference evidence="11 12" key="1">
    <citation type="submission" date="2021-02" db="EMBL/GenBank/DDBJ databases">
        <title>Genome assembly of Pseudopithomyces chartarum.</title>
        <authorList>
            <person name="Jauregui R."/>
            <person name="Singh J."/>
            <person name="Voisey C."/>
        </authorList>
    </citation>
    <scope>NUCLEOTIDE SEQUENCE [LARGE SCALE GENOMIC DNA]</scope>
    <source>
        <strain evidence="11 12">AGR01</strain>
    </source>
</reference>
<proteinExistence type="inferred from homology"/>
<evidence type="ECO:0000256" key="2">
    <source>
        <dbReference type="ARBA" id="ARBA00008335"/>
    </source>
</evidence>
<dbReference type="GO" id="GO:0015343">
    <property type="term" value="F:siderophore-iron transmembrane transporter activity"/>
    <property type="evidence" value="ECO:0007669"/>
    <property type="project" value="TreeGrafter"/>
</dbReference>
<dbReference type="Proteomes" id="UP001280581">
    <property type="component" value="Unassembled WGS sequence"/>
</dbReference>
<keyword evidence="5 9" id="KW-1133">Transmembrane helix</keyword>
<name>A0AAN6M271_9PLEO</name>
<feature type="transmembrane region" description="Helical" evidence="9">
    <location>
        <begin position="889"/>
        <end position="911"/>
    </location>
</feature>
<comment type="subcellular location">
    <subcellularLocation>
        <location evidence="1">Endomembrane system</location>
        <topology evidence="1">Multi-pass membrane protein</topology>
    </subcellularLocation>
</comment>
<comment type="caution">
    <text evidence="11">The sequence shown here is derived from an EMBL/GenBank/DDBJ whole genome shotgun (WGS) entry which is preliminary data.</text>
</comment>
<feature type="region of interest" description="Disordered" evidence="8">
    <location>
        <begin position="922"/>
        <end position="943"/>
    </location>
</feature>
<dbReference type="InterPro" id="IPR044861">
    <property type="entry name" value="IPNS-like_FE2OG_OXY"/>
</dbReference>
<dbReference type="InterPro" id="IPR005123">
    <property type="entry name" value="Oxoglu/Fe-dep_dioxygenase_dom"/>
</dbReference>
<keyword evidence="12" id="KW-1185">Reference proteome</keyword>
<evidence type="ECO:0000256" key="8">
    <source>
        <dbReference type="SAM" id="MobiDB-lite"/>
    </source>
</evidence>
<evidence type="ECO:0000313" key="12">
    <source>
        <dbReference type="Proteomes" id="UP001280581"/>
    </source>
</evidence>
<evidence type="ECO:0000256" key="3">
    <source>
        <dbReference type="ARBA" id="ARBA00022448"/>
    </source>
</evidence>
<dbReference type="Pfam" id="PF03171">
    <property type="entry name" value="2OG-FeII_Oxy"/>
    <property type="match status" value="1"/>
</dbReference>
<evidence type="ECO:0000259" key="10">
    <source>
        <dbReference type="PROSITE" id="PS51471"/>
    </source>
</evidence>
<evidence type="ECO:0000256" key="4">
    <source>
        <dbReference type="ARBA" id="ARBA00022692"/>
    </source>
</evidence>
<keyword evidence="6" id="KW-0406">Ion transport</keyword>
<evidence type="ECO:0000256" key="7">
    <source>
        <dbReference type="ARBA" id="ARBA00023136"/>
    </source>
</evidence>
<protein>
    <recommendedName>
        <fullName evidence="10">Fe2OG dioxygenase domain-containing protein</fullName>
    </recommendedName>
</protein>
<dbReference type="GO" id="GO:0005774">
    <property type="term" value="C:vacuolar membrane"/>
    <property type="evidence" value="ECO:0007669"/>
    <property type="project" value="TreeGrafter"/>
</dbReference>
<dbReference type="PRINTS" id="PR00682">
    <property type="entry name" value="IPNSYNTHASE"/>
</dbReference>
<feature type="transmembrane region" description="Helical" evidence="9">
    <location>
        <begin position="813"/>
        <end position="831"/>
    </location>
</feature>
<feature type="transmembrane region" description="Helical" evidence="9">
    <location>
        <begin position="472"/>
        <end position="489"/>
    </location>
</feature>
<feature type="transmembrane region" description="Helical" evidence="9">
    <location>
        <begin position="612"/>
        <end position="638"/>
    </location>
</feature>
<dbReference type="SUPFAM" id="SSF51197">
    <property type="entry name" value="Clavaminate synthase-like"/>
    <property type="match status" value="1"/>
</dbReference>
<evidence type="ECO:0000256" key="5">
    <source>
        <dbReference type="ARBA" id="ARBA00022989"/>
    </source>
</evidence>
<keyword evidence="7 9" id="KW-0472">Membrane</keyword>
<dbReference type="InterPro" id="IPR036259">
    <property type="entry name" value="MFS_trans_sf"/>
</dbReference>
<dbReference type="Gene3D" id="1.20.1250.20">
    <property type="entry name" value="MFS general substrate transporter like domains"/>
    <property type="match status" value="2"/>
</dbReference>
<evidence type="ECO:0000313" key="11">
    <source>
        <dbReference type="EMBL" id="KAK3209709.1"/>
    </source>
</evidence>
<feature type="transmembrane region" description="Helical" evidence="9">
    <location>
        <begin position="650"/>
        <end position="667"/>
    </location>
</feature>
<feature type="transmembrane region" description="Helical" evidence="9">
    <location>
        <begin position="558"/>
        <end position="583"/>
    </location>
</feature>
<sequence>MSTSFSSLPVVDVGALKDPNVPSEDIAQLSQKLYDVFATTGFAYLINPPLTFDHEEIFGLSREFFAIPLDQKMKLAKKSFRPTHANTYRGYFPTQPHLAADNLKEGFEIGNPTVNHRELEKMEAKKINLTEPNVWPHGAYFSKQERLEEMYDELQKFASKLLSLLAVSLGKDANFISSWLEDSLSTLRLLHYPPVAQAQQGQAVQEGAAVRLSCTPHTDSGILTLLHQDATGGLEVLNAVGEWISAPYIAGSIVVNIGDLMAQVSGSRFKATMHRVRAPLANPDAQNSEFGRFSIPFFFEPAEACVLPVEGDENEVVYGEYVRKKMSTADPPTNPAPPINCTPERGLDPLSCSMSEEYSSPGKGRTVVQPPEYEDEGATPIIGTKSPGVARIEALSNQITTGNRIAIFIGVFLIAYAYGLDGTLRYAYQPTATSNFGNHSLLSTINVVKAVVAAAAQPTAAKIADVFGRVELIIVSIFFYVLGTIVEAASTNVQAFAAGAFLYQVGYTSLLLLVEVIIADTTSLRSRLFFSYVPATPFIINTWVSGDVGDATLKNAGWQWGIGMWCIIFPVASLPLILSLMWVGRKAKKSGALDDYKTPYQMYGPKKIAIALFWQLDVIGIILLTAVFGLILVPFTLAGGESATWGKGHIIAPLVIGVLCIPVWIMWEKRAPHPMVPFHLFKDRSVWGALGIATFLNFAWTCQGDYLFSVLLVGFNETSKSALRITSLYSFASVITGVLLGLVVFKVRRLKPFILFGTCLFMVAFGLLIHYRGGVSGTSHNGLIGAQVLLGIAGGFFPYPAQASIQAATKHEHLAVITGIYLACYNIGSALGNTVSGAIWTQVVPGEISARIANQTEAAMWYGSPLGLLAAHPPGDPSRDAVIDVYQHVQRLLCITGICLSAILIFFACVIRNPRLTNEQSLPDAEERNETDETGSKWGFWKR</sequence>